<comment type="caution">
    <text evidence="1">The sequence shown here is derived from an EMBL/GenBank/DDBJ whole genome shotgun (WGS) entry which is preliminary data.</text>
</comment>
<dbReference type="Proteomes" id="UP001345827">
    <property type="component" value="Unassembled WGS sequence"/>
</dbReference>
<sequence>MGKTIEALAMVHYRALSLDVKKAASEDVDERPKSVLAPSSVIGEWFRELAKLKNGNRNSATMSFPPTPFSFAKRSQPSRNSYRSSVSLCKHPPFQGGVPLWLLNPKPFATLANKDLLSRPDVAARVLRAIITRVQLKWTMASVIQLDDDTVYKPGVDVPIYYIFGVELRQSKYKSAQYKKIWDIFAPFLNRAGGGPGKPSKKPGIDNAGSRDMALHRSMSISAFDLRFFILLLRMVQHGANEAALWLEVDDHGFSDYFVATRPTPTLPNYLDRV</sequence>
<evidence type="ECO:0000313" key="1">
    <source>
        <dbReference type="EMBL" id="KAK5536791.1"/>
    </source>
</evidence>
<accession>A0AAV9QAV5</accession>
<dbReference type="AlphaFoldDB" id="A0AAV9QAV5"/>
<evidence type="ECO:0000313" key="2">
    <source>
        <dbReference type="Proteomes" id="UP001345827"/>
    </source>
</evidence>
<organism evidence="1 2">
    <name type="scientific">Vermiconidia calcicola</name>
    <dbReference type="NCBI Taxonomy" id="1690605"/>
    <lineage>
        <taxon>Eukaryota</taxon>
        <taxon>Fungi</taxon>
        <taxon>Dikarya</taxon>
        <taxon>Ascomycota</taxon>
        <taxon>Pezizomycotina</taxon>
        <taxon>Dothideomycetes</taxon>
        <taxon>Dothideomycetidae</taxon>
        <taxon>Mycosphaerellales</taxon>
        <taxon>Extremaceae</taxon>
        <taxon>Vermiconidia</taxon>
    </lineage>
</organism>
<proteinExistence type="predicted"/>
<dbReference type="EMBL" id="JAXLQG010000008">
    <property type="protein sequence ID" value="KAK5536791.1"/>
    <property type="molecule type" value="Genomic_DNA"/>
</dbReference>
<name>A0AAV9QAV5_9PEZI</name>
<gene>
    <name evidence="1" type="ORF">LTR25_005465</name>
</gene>
<reference evidence="1 2" key="1">
    <citation type="submission" date="2023-06" db="EMBL/GenBank/DDBJ databases">
        <title>Black Yeasts Isolated from many extreme environments.</title>
        <authorList>
            <person name="Coleine C."/>
            <person name="Stajich J.E."/>
            <person name="Selbmann L."/>
        </authorList>
    </citation>
    <scope>NUCLEOTIDE SEQUENCE [LARGE SCALE GENOMIC DNA]</scope>
    <source>
        <strain evidence="1 2">CCFEE 5887</strain>
    </source>
</reference>
<protein>
    <submittedName>
        <fullName evidence="1">Uncharacterized protein</fullName>
    </submittedName>
</protein>
<keyword evidence="2" id="KW-1185">Reference proteome</keyword>